<proteinExistence type="predicted"/>
<dbReference type="Proteomes" id="UP001266995">
    <property type="component" value="Unassembled WGS sequence"/>
</dbReference>
<gene>
    <name evidence="1" type="ORF">RO785_22050</name>
</gene>
<accession>A0AAW8VLD1</accession>
<organism evidence="1 2">
    <name type="scientific">Bacteroides cellulosilyticus</name>
    <dbReference type="NCBI Taxonomy" id="246787"/>
    <lineage>
        <taxon>Bacteria</taxon>
        <taxon>Pseudomonadati</taxon>
        <taxon>Bacteroidota</taxon>
        <taxon>Bacteroidia</taxon>
        <taxon>Bacteroidales</taxon>
        <taxon>Bacteroidaceae</taxon>
        <taxon>Bacteroides</taxon>
    </lineage>
</organism>
<reference evidence="1" key="1">
    <citation type="submission" date="2023-08" db="EMBL/GenBank/DDBJ databases">
        <title>Reintroducing virulent viruses to syntetic microbiomes.</title>
        <authorList>
            <person name="Wilde J."/>
            <person name="Boyes R."/>
            <person name="Robinson A.V."/>
            <person name="Daisley B.A."/>
            <person name="Allen-Vercoe E."/>
        </authorList>
    </citation>
    <scope>NUCLEOTIDE SEQUENCE</scope>
    <source>
        <strain evidence="1">225I_12FAA</strain>
    </source>
</reference>
<evidence type="ECO:0000313" key="1">
    <source>
        <dbReference type="EMBL" id="MDT4513657.1"/>
    </source>
</evidence>
<protein>
    <submittedName>
        <fullName evidence="1">Uncharacterized protein</fullName>
    </submittedName>
</protein>
<sequence>MNKILILFPSWEERSFLGLAKIVRSRQINVIYIIEKLDSLNKQETENSLKRIKEFSQSNNIIINTINLDNELLSTFETIGKSIESIGPNDKITIDITTMSRNIIWSLLFFLKQHFSKVDIVYNSPFDYSNEWISREPSKPRLLFKHSGIINLELKNCLVIVTGFDADRTKQLARYYDPQKIILLIQDGNKFNNSLRNKSDIHKQMCEELGYTNIDILNIDAYSSDLGYSIIEDVISKNIQDYNIILASLGPKLSAISIYKAYICHPEIALSYVPCNEYNINYCTGIGSTYEYSFDLECLGD</sequence>
<comment type="caution">
    <text evidence="1">The sequence shown here is derived from an EMBL/GenBank/DDBJ whole genome shotgun (WGS) entry which is preliminary data.</text>
</comment>
<dbReference type="AlphaFoldDB" id="A0AAW8VLD1"/>
<evidence type="ECO:0000313" key="2">
    <source>
        <dbReference type="Proteomes" id="UP001266995"/>
    </source>
</evidence>
<dbReference type="EMBL" id="JAVSNH010000002">
    <property type="protein sequence ID" value="MDT4513657.1"/>
    <property type="molecule type" value="Genomic_DNA"/>
</dbReference>
<name>A0AAW8VLD1_9BACE</name>
<dbReference type="RefSeq" id="WP_313753451.1">
    <property type="nucleotide sequence ID" value="NZ_JAVSNH010000002.1"/>
</dbReference>